<sequence>MNANFAPGFRGAPPAGAMSAGYAYAPMGLTSGGRVVAGGAGGGYAVAGVARRGDAFAAAENCVAACVCAGEPPEAELMYVGYGEGDYVTEMNYKCVGWGNGNLALVAPLRGIWGRFACAIFAVSLIIIIVVLLWDYPVTTTTTRRIFTTTVPPHHGECTFWGDPHLKTFDGAHPNFYGEGESWVVRTSQISIQARYMGTKYTKGLAATNAIAVGGSFLLGHVIEVGTLESGVLVADDTPILHGFGTYHFAGLATLTYDGTGELVDAAAGAWAKKVVHMRLPLGVRVTVFRWSNYIDVRITMPPFPDIDGACGNFNSDPSDDTTAAIQARVGARVGPGDLLFHHRAALHFTVEEQQLVAACQPATYARAYRSCRSQLAGPHLANQQKACILNLCYGANSHTLRYAKKLGF</sequence>
<evidence type="ECO:0000313" key="3">
    <source>
        <dbReference type="EMBL" id="CAD9511655.1"/>
    </source>
</evidence>
<evidence type="ECO:0000256" key="1">
    <source>
        <dbReference type="SAM" id="Phobius"/>
    </source>
</evidence>
<keyword evidence="1" id="KW-0812">Transmembrane</keyword>
<accession>A0A6V0BVB1</accession>
<keyword evidence="1" id="KW-1133">Transmembrane helix</keyword>
<name>A0A6V0BVB1_9DINO</name>
<dbReference type="AlphaFoldDB" id="A0A6V0BVB1"/>
<keyword evidence="1" id="KW-0472">Membrane</keyword>
<reference evidence="3" key="1">
    <citation type="submission" date="2021-01" db="EMBL/GenBank/DDBJ databases">
        <authorList>
            <person name="Corre E."/>
            <person name="Pelletier E."/>
            <person name="Niang G."/>
            <person name="Scheremetjew M."/>
            <person name="Finn R."/>
            <person name="Kale V."/>
            <person name="Holt S."/>
            <person name="Cochrane G."/>
            <person name="Meng A."/>
            <person name="Brown T."/>
            <person name="Cohen L."/>
        </authorList>
    </citation>
    <scope>NUCLEOTIDE SEQUENCE</scope>
    <source>
        <strain evidence="3">RCC3387</strain>
    </source>
</reference>
<evidence type="ECO:0000259" key="2">
    <source>
        <dbReference type="PROSITE" id="PS51233"/>
    </source>
</evidence>
<protein>
    <recommendedName>
        <fullName evidence="2">VWFD domain-containing protein</fullName>
    </recommendedName>
</protein>
<dbReference type="PROSITE" id="PS51233">
    <property type="entry name" value="VWFD"/>
    <property type="match status" value="1"/>
</dbReference>
<dbReference type="InterPro" id="IPR001846">
    <property type="entry name" value="VWF_type-D"/>
</dbReference>
<feature type="transmembrane region" description="Helical" evidence="1">
    <location>
        <begin position="112"/>
        <end position="134"/>
    </location>
</feature>
<feature type="domain" description="VWFD" evidence="2">
    <location>
        <begin position="156"/>
        <end position="361"/>
    </location>
</feature>
<gene>
    <name evidence="3" type="ORF">BRAN1462_LOCUS7030</name>
</gene>
<dbReference type="EMBL" id="HBGW01011124">
    <property type="protein sequence ID" value="CAD9511655.1"/>
    <property type="molecule type" value="Transcribed_RNA"/>
</dbReference>
<organism evidence="3">
    <name type="scientific">Zooxanthella nutricula</name>
    <dbReference type="NCBI Taxonomy" id="1333877"/>
    <lineage>
        <taxon>Eukaryota</taxon>
        <taxon>Sar</taxon>
        <taxon>Alveolata</taxon>
        <taxon>Dinophyceae</taxon>
        <taxon>Peridiniales</taxon>
        <taxon>Peridiniales incertae sedis</taxon>
        <taxon>Zooxanthella</taxon>
    </lineage>
</organism>
<proteinExistence type="predicted"/>